<feature type="transmembrane region" description="Helical" evidence="12">
    <location>
        <begin position="187"/>
        <end position="213"/>
    </location>
</feature>
<organism evidence="14">
    <name type="scientific">Nakamurella sp. A5-74</name>
    <dbReference type="NCBI Taxonomy" id="3158264"/>
    <lineage>
        <taxon>Bacteria</taxon>
        <taxon>Bacillati</taxon>
        <taxon>Actinomycetota</taxon>
        <taxon>Actinomycetes</taxon>
        <taxon>Nakamurellales</taxon>
        <taxon>Nakamurellaceae</taxon>
        <taxon>Nakamurella</taxon>
    </lineage>
</organism>
<dbReference type="InterPro" id="IPR036890">
    <property type="entry name" value="HATPase_C_sf"/>
</dbReference>
<comment type="catalytic activity">
    <reaction evidence="1">
        <text>ATP + protein L-histidine = ADP + protein N-phospho-L-histidine.</text>
        <dbReference type="EC" id="2.7.13.3"/>
    </reaction>
</comment>
<gene>
    <name evidence="14" type="ORF">ABLG96_09605</name>
</gene>
<keyword evidence="7" id="KW-0418">Kinase</keyword>
<dbReference type="InterPro" id="IPR003594">
    <property type="entry name" value="HATPase_dom"/>
</dbReference>
<dbReference type="Gene3D" id="3.30.565.10">
    <property type="entry name" value="Histidine kinase-like ATPase, C-terminal domain"/>
    <property type="match status" value="1"/>
</dbReference>
<feature type="transmembrane region" description="Helical" evidence="12">
    <location>
        <begin position="99"/>
        <end position="116"/>
    </location>
</feature>
<keyword evidence="9" id="KW-0902">Two-component regulatory system</keyword>
<feature type="domain" description="Histidine kinase" evidence="13">
    <location>
        <begin position="458"/>
        <end position="572"/>
    </location>
</feature>
<proteinExistence type="predicted"/>
<dbReference type="GO" id="GO:0005524">
    <property type="term" value="F:ATP binding"/>
    <property type="evidence" value="ECO:0007669"/>
    <property type="project" value="UniProtKB-KW"/>
</dbReference>
<dbReference type="SUPFAM" id="SSF55874">
    <property type="entry name" value="ATPase domain of HSP90 chaperone/DNA topoisomerase II/histidine kinase"/>
    <property type="match status" value="1"/>
</dbReference>
<dbReference type="InterPro" id="IPR004358">
    <property type="entry name" value="Sig_transdc_His_kin-like_C"/>
</dbReference>
<evidence type="ECO:0000256" key="10">
    <source>
        <dbReference type="ARBA" id="ARBA00023136"/>
    </source>
</evidence>
<dbReference type="InterPro" id="IPR005467">
    <property type="entry name" value="His_kinase_dom"/>
</dbReference>
<keyword evidence="7" id="KW-0808">Transferase</keyword>
<dbReference type="Pfam" id="PF02518">
    <property type="entry name" value="HATPase_c"/>
    <property type="match status" value="1"/>
</dbReference>
<dbReference type="EC" id="2.7.13.3" evidence="3"/>
<feature type="transmembrane region" description="Helical" evidence="12">
    <location>
        <begin position="27"/>
        <end position="51"/>
    </location>
</feature>
<evidence type="ECO:0000256" key="1">
    <source>
        <dbReference type="ARBA" id="ARBA00000085"/>
    </source>
</evidence>
<evidence type="ECO:0000256" key="11">
    <source>
        <dbReference type="SAM" id="MobiDB-lite"/>
    </source>
</evidence>
<dbReference type="PANTHER" id="PTHR43547">
    <property type="entry name" value="TWO-COMPONENT HISTIDINE KINASE"/>
    <property type="match status" value="1"/>
</dbReference>
<dbReference type="SUPFAM" id="SSF103190">
    <property type="entry name" value="Sensory domain-like"/>
    <property type="match status" value="1"/>
</dbReference>
<keyword evidence="10 12" id="KW-0472">Membrane</keyword>
<dbReference type="AlphaFoldDB" id="A0AAU8DTM8"/>
<keyword evidence="6 12" id="KW-0812">Transmembrane</keyword>
<dbReference type="InterPro" id="IPR029151">
    <property type="entry name" value="Sensor-like_sf"/>
</dbReference>
<evidence type="ECO:0000256" key="5">
    <source>
        <dbReference type="ARBA" id="ARBA00022553"/>
    </source>
</evidence>
<evidence type="ECO:0000256" key="2">
    <source>
        <dbReference type="ARBA" id="ARBA00004651"/>
    </source>
</evidence>
<keyword evidence="8 12" id="KW-1133">Transmembrane helix</keyword>
<dbReference type="GO" id="GO:0005886">
    <property type="term" value="C:plasma membrane"/>
    <property type="evidence" value="ECO:0007669"/>
    <property type="project" value="UniProtKB-SubCell"/>
</dbReference>
<dbReference type="PRINTS" id="PR00344">
    <property type="entry name" value="BCTRLSENSOR"/>
</dbReference>
<evidence type="ECO:0000256" key="7">
    <source>
        <dbReference type="ARBA" id="ARBA00022777"/>
    </source>
</evidence>
<dbReference type="InterPro" id="IPR033463">
    <property type="entry name" value="sCache_3"/>
</dbReference>
<feature type="compositionally biased region" description="Pro residues" evidence="11">
    <location>
        <begin position="571"/>
        <end position="583"/>
    </location>
</feature>
<evidence type="ECO:0000256" key="12">
    <source>
        <dbReference type="SAM" id="Phobius"/>
    </source>
</evidence>
<evidence type="ECO:0000256" key="3">
    <source>
        <dbReference type="ARBA" id="ARBA00012438"/>
    </source>
</evidence>
<feature type="region of interest" description="Disordered" evidence="11">
    <location>
        <begin position="570"/>
        <end position="595"/>
    </location>
</feature>
<keyword evidence="14" id="KW-0547">Nucleotide-binding</keyword>
<evidence type="ECO:0000256" key="6">
    <source>
        <dbReference type="ARBA" id="ARBA00022692"/>
    </source>
</evidence>
<protein>
    <recommendedName>
        <fullName evidence="3">histidine kinase</fullName>
        <ecNumber evidence="3">2.7.13.3</ecNumber>
    </recommendedName>
</protein>
<sequence>MTRSVTGTQQESPRRPARRRSSLVRQLLLVQVLSVLITVGGLAALGTWGAAQLELAAAGRLTASIASSVAVDPQVVTAFAGPTNVRSRSAVLQPLAERIRIATGSSFIVVMSPLGIRYSHPDRSRIGLPYQGSIAAAAAGGTLTEEFVGTLGPSVRTVVPVVRDGSVVGLVSVGVLQTTIRELAARYLPLILAAAALGMLLGGLIALGLARWLRRQTLGLEPEEIAAAYLHHDAVLHDVGEGLLVLDGAGRAVVVNEEARRLLDLPDSAPQPVHRSRRVFQAKGARAFDPAVSELPGLDPAVRAVLQRGRTDDLVDEPVPSGERVLLVTVRAAEREAGPGVRIFSFRDRTELTEAIRARDDAVDRARTLAIRTHEFGNRMQTVLALVHLGDSAEAIRTGRAALHRTRGPEMAIAAEVRDPVLAALLADKAAQAAEIGVRVTVTDRLDALGDGLLPFAPDDLVSLVGNLVDNAVEAVLAVPDGLRTVHMQLDLSDDVVQIRVRDTGAGVPEDLAEELFEFGFSTRIDPSGRERGIGLALIRRISRRLGGDVRVQVPQLADMGSEFVLTLPLPQDPTPDRAPAPTAPVSGTGCVDPG</sequence>
<keyword evidence="14" id="KW-0067">ATP-binding</keyword>
<dbReference type="SMART" id="SM00387">
    <property type="entry name" value="HATPase_c"/>
    <property type="match status" value="1"/>
</dbReference>
<dbReference type="GO" id="GO:0000155">
    <property type="term" value="F:phosphorelay sensor kinase activity"/>
    <property type="evidence" value="ECO:0007669"/>
    <property type="project" value="TreeGrafter"/>
</dbReference>
<accession>A0AAU8DTM8</accession>
<evidence type="ECO:0000259" key="13">
    <source>
        <dbReference type="PROSITE" id="PS50109"/>
    </source>
</evidence>
<dbReference type="Gene3D" id="3.30.450.20">
    <property type="entry name" value="PAS domain"/>
    <property type="match status" value="2"/>
</dbReference>
<dbReference type="PANTHER" id="PTHR43547:SF10">
    <property type="entry name" value="SENSOR HISTIDINE KINASE DCUS"/>
    <property type="match status" value="1"/>
</dbReference>
<comment type="subcellular location">
    <subcellularLocation>
        <location evidence="2">Cell membrane</location>
        <topology evidence="2">Multi-pass membrane protein</topology>
    </subcellularLocation>
</comment>
<name>A0AAU8DTM8_9ACTN</name>
<dbReference type="Pfam" id="PF17203">
    <property type="entry name" value="sCache_3_2"/>
    <property type="match status" value="1"/>
</dbReference>
<evidence type="ECO:0000313" key="14">
    <source>
        <dbReference type="EMBL" id="XCG65504.1"/>
    </source>
</evidence>
<reference evidence="14" key="1">
    <citation type="submission" date="2024-05" db="EMBL/GenBank/DDBJ databases">
        <authorList>
            <person name="Cai S.Y."/>
            <person name="Jin L.M."/>
            <person name="Li H.R."/>
        </authorList>
    </citation>
    <scope>NUCLEOTIDE SEQUENCE</scope>
    <source>
        <strain evidence="14">A5-74</strain>
    </source>
</reference>
<evidence type="ECO:0000256" key="8">
    <source>
        <dbReference type="ARBA" id="ARBA00022989"/>
    </source>
</evidence>
<dbReference type="RefSeq" id="WP_353651109.1">
    <property type="nucleotide sequence ID" value="NZ_CP159218.1"/>
</dbReference>
<dbReference type="EMBL" id="CP159218">
    <property type="protein sequence ID" value="XCG65504.1"/>
    <property type="molecule type" value="Genomic_DNA"/>
</dbReference>
<evidence type="ECO:0000256" key="4">
    <source>
        <dbReference type="ARBA" id="ARBA00022475"/>
    </source>
</evidence>
<keyword evidence="5" id="KW-0597">Phosphoprotein</keyword>
<evidence type="ECO:0000256" key="9">
    <source>
        <dbReference type="ARBA" id="ARBA00023012"/>
    </source>
</evidence>
<keyword evidence="4" id="KW-1003">Cell membrane</keyword>
<dbReference type="PROSITE" id="PS50109">
    <property type="entry name" value="HIS_KIN"/>
    <property type="match status" value="1"/>
</dbReference>